<feature type="compositionally biased region" description="Acidic residues" evidence="23">
    <location>
        <begin position="1142"/>
        <end position="1152"/>
    </location>
</feature>
<evidence type="ECO:0000256" key="20">
    <source>
        <dbReference type="ARBA" id="ARBA00060996"/>
    </source>
</evidence>
<dbReference type="SUPFAM" id="SSF53335">
    <property type="entry name" value="S-adenosyl-L-methionine-dependent methyltransferases"/>
    <property type="match status" value="1"/>
</dbReference>
<keyword evidence="12" id="KW-0378">Hydrolase</keyword>
<keyword evidence="9" id="KW-0808">Transferase</keyword>
<evidence type="ECO:0000256" key="21">
    <source>
        <dbReference type="ARBA" id="ARBA00066522"/>
    </source>
</evidence>
<dbReference type="GO" id="GO:0005542">
    <property type="term" value="F:folic acid binding"/>
    <property type="evidence" value="ECO:0007669"/>
    <property type="project" value="UniProtKB-KW"/>
</dbReference>
<dbReference type="PANTHER" id="PTHR12872">
    <property type="entry name" value="ALPHA-N-ACETYLGLUCOSAMINIDASE"/>
    <property type="match status" value="1"/>
</dbReference>
<feature type="transmembrane region" description="Helical" evidence="24">
    <location>
        <begin position="1449"/>
        <end position="1470"/>
    </location>
</feature>
<keyword evidence="10 24" id="KW-0812">Transmembrane</keyword>
<dbReference type="InterPro" id="IPR013217">
    <property type="entry name" value="Methyltransf_12"/>
</dbReference>
<keyword evidence="14 24" id="KW-1133">Transmembrane helix</keyword>
<dbReference type="GO" id="GO:0016020">
    <property type="term" value="C:membrane"/>
    <property type="evidence" value="ECO:0007669"/>
    <property type="project" value="UniProtKB-SubCell"/>
</dbReference>
<evidence type="ECO:0000256" key="11">
    <source>
        <dbReference type="ARBA" id="ARBA00022729"/>
    </source>
</evidence>
<dbReference type="Pfam" id="PF12972">
    <property type="entry name" value="NAGLU_C"/>
    <property type="match status" value="1"/>
</dbReference>
<dbReference type="InterPro" id="IPR024732">
    <property type="entry name" value="NAGLU_C"/>
</dbReference>
<feature type="transmembrane region" description="Helical" evidence="24">
    <location>
        <begin position="1297"/>
        <end position="1324"/>
    </location>
</feature>
<feature type="transmembrane region" description="Helical" evidence="24">
    <location>
        <begin position="1506"/>
        <end position="1528"/>
    </location>
</feature>
<evidence type="ECO:0000256" key="18">
    <source>
        <dbReference type="ARBA" id="ARBA00048261"/>
    </source>
</evidence>
<evidence type="ECO:0000256" key="4">
    <source>
        <dbReference type="ARBA" id="ARBA00011999"/>
    </source>
</evidence>
<evidence type="ECO:0000256" key="22">
    <source>
        <dbReference type="ARBA" id="ARBA00072202"/>
    </source>
</evidence>
<feature type="transmembrane region" description="Helical" evidence="24">
    <location>
        <begin position="1044"/>
        <end position="1063"/>
    </location>
</feature>
<evidence type="ECO:0000256" key="17">
    <source>
        <dbReference type="ARBA" id="ARBA00023295"/>
    </source>
</evidence>
<dbReference type="InterPro" id="IPR024989">
    <property type="entry name" value="MFS_assoc_dom"/>
</dbReference>
<reference evidence="30" key="2">
    <citation type="submission" date="2021-08" db="EMBL/GenBank/DDBJ databases">
        <authorList>
            <person name="Eriksson T."/>
        </authorList>
    </citation>
    <scope>NUCLEOTIDE SEQUENCE</scope>
    <source>
        <strain evidence="30">Stoneville</strain>
        <tissue evidence="30">Whole head</tissue>
    </source>
</reference>
<evidence type="ECO:0000256" key="1">
    <source>
        <dbReference type="ARBA" id="ARBA00004141"/>
    </source>
</evidence>
<dbReference type="EMBL" id="JABDTM020028595">
    <property type="protein sequence ID" value="KAH0808688.1"/>
    <property type="molecule type" value="Genomic_DNA"/>
</dbReference>
<accession>A0A8J6L7E8</accession>
<evidence type="ECO:0000256" key="19">
    <source>
        <dbReference type="ARBA" id="ARBA00052030"/>
    </source>
</evidence>
<evidence type="ECO:0000256" key="24">
    <source>
        <dbReference type="SAM" id="Phobius"/>
    </source>
</evidence>
<dbReference type="PROSITE" id="PS51600">
    <property type="entry name" value="SAM_GNMT"/>
    <property type="match status" value="1"/>
</dbReference>
<keyword evidence="15 24" id="KW-0472">Membrane</keyword>
<evidence type="ECO:0000256" key="7">
    <source>
        <dbReference type="ARBA" id="ARBA00022553"/>
    </source>
</evidence>
<dbReference type="GO" id="GO:0017174">
    <property type="term" value="F:glycine N-methyltransferase activity"/>
    <property type="evidence" value="ECO:0007669"/>
    <property type="project" value="UniProtKB-EC"/>
</dbReference>
<evidence type="ECO:0000256" key="23">
    <source>
        <dbReference type="SAM" id="MobiDB-lite"/>
    </source>
</evidence>
<proteinExistence type="inferred from homology"/>
<dbReference type="Proteomes" id="UP000719412">
    <property type="component" value="Unassembled WGS sequence"/>
</dbReference>
<keyword evidence="11" id="KW-0732">Signal</keyword>
<keyword evidence="8" id="KW-0489">Methyltransferase</keyword>
<keyword evidence="31" id="KW-1185">Reference proteome</keyword>
<evidence type="ECO:0000259" key="29">
    <source>
        <dbReference type="Pfam" id="PF12972"/>
    </source>
</evidence>
<protein>
    <recommendedName>
        <fullName evidence="22">Alpha-N-acetylglucosaminidase</fullName>
        <ecNumber evidence="4">2.1.1.20</ecNumber>
        <ecNumber evidence="21">3.2.1.50</ecNumber>
    </recommendedName>
    <alternativeName>
        <fullName evidence="5">Glycine N-methyltransferase</fullName>
    </alternativeName>
</protein>
<evidence type="ECO:0000259" key="27">
    <source>
        <dbReference type="Pfam" id="PF12832"/>
    </source>
</evidence>
<feature type="transmembrane region" description="Helical" evidence="24">
    <location>
        <begin position="1416"/>
        <end position="1437"/>
    </location>
</feature>
<feature type="domain" description="Methyltransferase type 12" evidence="26">
    <location>
        <begin position="62"/>
        <end position="173"/>
    </location>
</feature>
<sequence length="1721" mass="193706">MADSVFHTRSLGAAVEGIKDQYADGKAAKVWEIFIGDKNSRTQNYKNFLVGLLKKKGCKRILDVACGTGIDSVMLLEEGFEVVSVDASDKMLKYALKARWNRRDEPAFYNWVIEEANWLTLFNDIEHLVGNGFDAVICLGNSFAHLLDSFGDQREQKQAIENFEKCVKPGGLLLIDHRNYDHIINAGSTPSKCIYYNSKHMTDIKTSVLYVCGKPALVTLDYLVDTSPIYDKDGEINIENVSLVHSYRCYKTRKTTMKRILFIVIALNTVNHIACDAFSSTLGHIKPKATSEVQADAVQDLITRIIPDKASLFVVNIEPNLARDEGKDTFTVEKTSDKKIVITATTGVAAAAGFNHYLKYFCNCHVSWEASQLNLPEELPDVNVTITLNDRFRYYQNVCTTSYSFVWWDWKQWEKHIDWMALNAFNLVLAFNGQEAIWDRVYKKFNLTEDDINEHFTGPAFLAWLRMGNIRGWGGPLSSAWHTRSLILQKQILQRLRELGMIPVLPAFAGHLPRAFKRLYPDANMVQIGTWNGFNDTYCCPYFLDPTDELFNKIGTAFLLEQTSEFGTDHVYNCDSFNENTPPTGDLTYLANVGQSIYKAMTDSDPDAIWLLQGWMFYFDHYWIDTERVRSLLTSIPLGKMIVLDLQSEQWPQYNRLEEYFGQPFIWCMLHDFGGTLGMFGSSSIVNESPIEARNAEGSTMIGTGVTPEGINQNYVIYELMTEAAWRQTPANLTEWFEDYATRRYGLPDENAKKAWRILQKSIYDYQGLNKIRGKYAITKSPSLKISIWTWYSTNDLIEAWNSLMEASDSLSQSSAYLHDLVDLSRQVFQVTGDLYYTTIVKAYLEKDIATFQGYSTVFLKIFPELEQILSTHEDFLLGPWIESAKSAANSSDEEKQFEYNARNQITLWGPRGEIMDYANKQWSGVVSKFFAPRWQLFINYLNETLLNGEAFNQTFISEKMFKEVEEPFTFDRSKFPVEPEALGSLFPFLPNHMNWVGLSRDEFTIISTVSPLIAVIGPLIAAPLADRLAGGFGGTPRSKTGRYLRVMISICLALATILYWLLLTVPRIHRSPPNVTFMCNEDGGYILQNRCGHDRTCYNWNGEKGPVFLKDCTFSCNATTLYTGEPEAASLTKIQDNNESTTEDYNYDESEANPGVNNEAELDFPTTTTTTTAAPVSSRKTNSGIVLSPHMCYKNSEDVTVCEVYTKYSKNVQFNVGLKPTITRAIDNETEDDICTYPVADYFHCRMPEEIVKDLRATEDPNCRPMVLCAIHDPYNVNNTDSLLKKSECGYNNISFWLYLVIRSIADIFPAAAVALLSTAVVIATRETSTGRGDIGKQLAAGALGFAIFAPIIGGCADGNVRDAMICFTVLMLLAILILLFDNNMPLSPPEWWWHTRCGLLALPMSSVRKYQNEIIALGVVLFILGILWNAIDAYLPWNAATMAGSSNLIIGLTLTMGAIPAASLFTFAEKVVDYCNHSNILILCFVSYIIHYVALANITDAGILLVFEILEIFTLHLMWITAILYLRHLVPRKFTACGQALPVIAHFCLGRCFGALIGRFAYTLYPDNVKYPDNHGPVYAGFAIAAAIIAALYFVAYHFYLKPYCGAHPQLPPYPAPSIVQSVNGNGSYTPLRMAAKDAQKRECDARCGTEMRQGEAVKWGIIPKSTLRYRNRLVLTPLHCAFKSHGLECTSVSTAATLEQVTSPLLPLPLRIRISAAI</sequence>
<evidence type="ECO:0000256" key="12">
    <source>
        <dbReference type="ARBA" id="ARBA00022801"/>
    </source>
</evidence>
<keyword evidence="17" id="KW-0326">Glycosidase</keyword>
<dbReference type="InterPro" id="IPR029063">
    <property type="entry name" value="SAM-dependent_MTases_sf"/>
</dbReference>
<evidence type="ECO:0000259" key="28">
    <source>
        <dbReference type="Pfam" id="PF12971"/>
    </source>
</evidence>
<dbReference type="Pfam" id="PF05089">
    <property type="entry name" value="NAGLU"/>
    <property type="match status" value="1"/>
</dbReference>
<evidence type="ECO:0000256" key="6">
    <source>
        <dbReference type="ARBA" id="ARBA00022490"/>
    </source>
</evidence>
<feature type="transmembrane region" description="Helical" evidence="24">
    <location>
        <begin position="1540"/>
        <end position="1560"/>
    </location>
</feature>
<feature type="transmembrane region" description="Helical" evidence="24">
    <location>
        <begin position="1580"/>
        <end position="1602"/>
    </location>
</feature>
<dbReference type="Gene3D" id="1.20.1250.20">
    <property type="entry name" value="MFS general substrate transporter like domains"/>
    <property type="match status" value="1"/>
</dbReference>
<comment type="subunit">
    <text evidence="3">Homotetramer.</text>
</comment>
<evidence type="ECO:0000256" key="14">
    <source>
        <dbReference type="ARBA" id="ARBA00022989"/>
    </source>
</evidence>
<feature type="region of interest" description="Disordered" evidence="23">
    <location>
        <begin position="1138"/>
        <end position="1161"/>
    </location>
</feature>
<dbReference type="Gene3D" id="3.40.50.150">
    <property type="entry name" value="Vaccinia Virus protein VP39"/>
    <property type="match status" value="1"/>
</dbReference>
<dbReference type="InterPro" id="IPR024733">
    <property type="entry name" value="NAGLU_tim-barrel"/>
</dbReference>
<feature type="domain" description="Major facilitator superfamily associated" evidence="27">
    <location>
        <begin position="982"/>
        <end position="1564"/>
    </location>
</feature>
<dbReference type="SUPFAM" id="SSF103473">
    <property type="entry name" value="MFS general substrate transporter"/>
    <property type="match status" value="1"/>
</dbReference>
<evidence type="ECO:0000259" key="26">
    <source>
        <dbReference type="Pfam" id="PF08242"/>
    </source>
</evidence>
<feature type="transmembrane region" description="Helical" evidence="24">
    <location>
        <begin position="1362"/>
        <end position="1382"/>
    </location>
</feature>
<dbReference type="InterPro" id="IPR007781">
    <property type="entry name" value="NAGLU"/>
</dbReference>
<keyword evidence="13" id="KW-0290">Folate-binding</keyword>
<comment type="catalytic activity">
    <reaction evidence="18">
        <text>glycine + S-adenosyl-L-methionine = sarcosine + S-adenosyl-L-homocysteine + H(+)</text>
        <dbReference type="Rhea" id="RHEA:19937"/>
        <dbReference type="ChEBI" id="CHEBI:15378"/>
        <dbReference type="ChEBI" id="CHEBI:57305"/>
        <dbReference type="ChEBI" id="CHEBI:57433"/>
        <dbReference type="ChEBI" id="CHEBI:57856"/>
        <dbReference type="ChEBI" id="CHEBI:59789"/>
        <dbReference type="EC" id="2.1.1.20"/>
    </reaction>
    <physiologicalReaction direction="left-to-right" evidence="18">
        <dbReference type="Rhea" id="RHEA:19938"/>
    </physiologicalReaction>
</comment>
<evidence type="ECO:0000256" key="13">
    <source>
        <dbReference type="ARBA" id="ARBA00022954"/>
    </source>
</evidence>
<dbReference type="GO" id="GO:0005737">
    <property type="term" value="C:cytoplasm"/>
    <property type="evidence" value="ECO:0007669"/>
    <property type="project" value="UniProtKB-SubCell"/>
</dbReference>
<evidence type="ECO:0000256" key="8">
    <source>
        <dbReference type="ARBA" id="ARBA00022603"/>
    </source>
</evidence>
<evidence type="ECO:0000256" key="16">
    <source>
        <dbReference type="ARBA" id="ARBA00023180"/>
    </source>
</evidence>
<feature type="domain" description="Alpha-N-acetylglucosaminidase C-terminal" evidence="29">
    <location>
        <begin position="736"/>
        <end position="981"/>
    </location>
</feature>
<feature type="transmembrane region" description="Helical" evidence="24">
    <location>
        <begin position="1336"/>
        <end position="1356"/>
    </location>
</feature>
<dbReference type="EC" id="3.2.1.50" evidence="21"/>
<gene>
    <name evidence="30" type="ORF">GEV33_014103</name>
</gene>
<dbReference type="InterPro" id="IPR036259">
    <property type="entry name" value="MFS_trans_sf"/>
</dbReference>
<dbReference type="EC" id="2.1.1.20" evidence="4"/>
<keyword evidence="16" id="KW-0325">Glycoprotein</keyword>
<evidence type="ECO:0000256" key="15">
    <source>
        <dbReference type="ARBA" id="ARBA00023136"/>
    </source>
</evidence>
<dbReference type="Gene3D" id="1.20.120.670">
    <property type="entry name" value="N-acetyl-b-d-glucoasminidase"/>
    <property type="match status" value="1"/>
</dbReference>
<keyword evidence="6" id="KW-0963">Cytoplasm</keyword>
<keyword evidence="7" id="KW-0597">Phosphoprotein</keyword>
<evidence type="ECO:0000256" key="5">
    <source>
        <dbReference type="ARBA" id="ARBA00019972"/>
    </source>
</evidence>
<feature type="transmembrane region" description="Helical" evidence="24">
    <location>
        <begin position="1004"/>
        <end position="1023"/>
    </location>
</feature>
<organism evidence="30 31">
    <name type="scientific">Tenebrio molitor</name>
    <name type="common">Yellow mealworm beetle</name>
    <dbReference type="NCBI Taxonomy" id="7067"/>
    <lineage>
        <taxon>Eukaryota</taxon>
        <taxon>Metazoa</taxon>
        <taxon>Ecdysozoa</taxon>
        <taxon>Arthropoda</taxon>
        <taxon>Hexapoda</taxon>
        <taxon>Insecta</taxon>
        <taxon>Pterygota</taxon>
        <taxon>Neoptera</taxon>
        <taxon>Endopterygota</taxon>
        <taxon>Coleoptera</taxon>
        <taxon>Polyphaga</taxon>
        <taxon>Cucujiformia</taxon>
        <taxon>Tenebrionidae</taxon>
        <taxon>Tenebrio</taxon>
    </lineage>
</organism>
<name>A0A8J6L7E8_TENMO</name>
<evidence type="ECO:0000256" key="9">
    <source>
        <dbReference type="ARBA" id="ARBA00022679"/>
    </source>
</evidence>
<evidence type="ECO:0000256" key="3">
    <source>
        <dbReference type="ARBA" id="ARBA00011881"/>
    </source>
</evidence>
<evidence type="ECO:0000256" key="2">
    <source>
        <dbReference type="ARBA" id="ARBA00004496"/>
    </source>
</evidence>
<dbReference type="GO" id="GO:0032259">
    <property type="term" value="P:methylation"/>
    <property type="evidence" value="ECO:0007669"/>
    <property type="project" value="UniProtKB-KW"/>
</dbReference>
<comment type="catalytic activity">
    <reaction evidence="19">
        <text>Hydrolysis of terminal non-reducing N-acetyl-D-glucosamine residues in N-acetyl-alpha-D-glucosaminides.</text>
        <dbReference type="EC" id="3.2.1.50"/>
    </reaction>
</comment>
<dbReference type="Pfam" id="PF08242">
    <property type="entry name" value="Methyltransf_12"/>
    <property type="match status" value="1"/>
</dbReference>
<dbReference type="FunFam" id="3.40.50.150:FF:000113">
    <property type="entry name" value="Glycine N-methyltransferase"/>
    <property type="match status" value="1"/>
</dbReference>
<reference evidence="30" key="1">
    <citation type="journal article" date="2020" name="J Insects Food Feed">
        <title>The yellow mealworm (Tenebrio molitor) genome: a resource for the emerging insects as food and feed industry.</title>
        <authorList>
            <person name="Eriksson T."/>
            <person name="Andere A."/>
            <person name="Kelstrup H."/>
            <person name="Emery V."/>
            <person name="Picard C."/>
        </authorList>
    </citation>
    <scope>NUCLEOTIDE SEQUENCE</scope>
    <source>
        <strain evidence="30">Stoneville</strain>
        <tissue evidence="30">Whole head</tissue>
    </source>
</reference>
<dbReference type="Gene3D" id="3.20.20.80">
    <property type="entry name" value="Glycosidases"/>
    <property type="match status" value="1"/>
</dbReference>
<feature type="transmembrane region" description="Helical" evidence="24">
    <location>
        <begin position="1482"/>
        <end position="1500"/>
    </location>
</feature>
<dbReference type="Gene3D" id="3.30.46.10">
    <property type="entry name" value="Glycine N-methyltransferase, chain A, domain 1"/>
    <property type="match status" value="1"/>
</dbReference>
<comment type="similarity">
    <text evidence="20">Belongs to the glycosyl hydrolase 89 family.</text>
</comment>
<dbReference type="Pfam" id="PF12832">
    <property type="entry name" value="MFS_1_like"/>
    <property type="match status" value="1"/>
</dbReference>
<dbReference type="GO" id="GO:0004561">
    <property type="term" value="F:alpha-N-acetylglucosaminidase activity"/>
    <property type="evidence" value="ECO:0007669"/>
    <property type="project" value="UniProtKB-EC"/>
</dbReference>
<evidence type="ECO:0000259" key="25">
    <source>
        <dbReference type="Pfam" id="PF05089"/>
    </source>
</evidence>
<dbReference type="InterPro" id="IPR024240">
    <property type="entry name" value="NAGLU_N"/>
</dbReference>
<feature type="domain" description="Alpha-N-acetylglucosaminidase N-terminal" evidence="28">
    <location>
        <begin position="297"/>
        <end position="380"/>
    </location>
</feature>
<evidence type="ECO:0000313" key="31">
    <source>
        <dbReference type="Proteomes" id="UP000719412"/>
    </source>
</evidence>
<dbReference type="InterPro" id="IPR014369">
    <property type="entry name" value="Gly/Sar_N_MeTrfase"/>
</dbReference>
<dbReference type="FunFam" id="3.20.20.80:FF:000107">
    <property type="entry name" value="Alpha-N-acetylglucosaminidase family"/>
    <property type="match status" value="1"/>
</dbReference>
<feature type="domain" description="Alpha-N-acetylglucosaminidase tim-barrel" evidence="25">
    <location>
        <begin position="393"/>
        <end position="728"/>
    </location>
</feature>
<evidence type="ECO:0000313" key="30">
    <source>
        <dbReference type="EMBL" id="KAH0808688.1"/>
    </source>
</evidence>
<dbReference type="Pfam" id="PF12971">
    <property type="entry name" value="NAGLU_N"/>
    <property type="match status" value="1"/>
</dbReference>
<dbReference type="PANTHER" id="PTHR12872:SF1">
    <property type="entry name" value="ALPHA-N-ACETYLGLUCOSAMINIDASE"/>
    <property type="match status" value="1"/>
</dbReference>
<evidence type="ECO:0000256" key="10">
    <source>
        <dbReference type="ARBA" id="ARBA00022692"/>
    </source>
</evidence>
<comment type="caution">
    <text evidence="30">The sequence shown here is derived from an EMBL/GenBank/DDBJ whole genome shotgun (WGS) entry which is preliminary data.</text>
</comment>
<comment type="subcellular location">
    <subcellularLocation>
        <location evidence="2">Cytoplasm</location>
    </subcellularLocation>
    <subcellularLocation>
        <location evidence="1">Membrane</location>
        <topology evidence="1">Multi-pass membrane protein</topology>
    </subcellularLocation>
</comment>
<dbReference type="GO" id="GO:0048731">
    <property type="term" value="P:system development"/>
    <property type="evidence" value="ECO:0007669"/>
    <property type="project" value="UniProtKB-ARBA"/>
</dbReference>
<dbReference type="CDD" id="cd02440">
    <property type="entry name" value="AdoMet_MTases"/>
    <property type="match status" value="1"/>
</dbReference>